<keyword evidence="2" id="KW-1185">Reference proteome</keyword>
<evidence type="ECO:0000313" key="2">
    <source>
        <dbReference type="Proteomes" id="UP000318571"/>
    </source>
</evidence>
<dbReference type="AlphaFoldDB" id="A0A553PL10"/>
<organism evidence="1 2">
    <name type="scientific">Tigriopus californicus</name>
    <name type="common">Marine copepod</name>
    <dbReference type="NCBI Taxonomy" id="6832"/>
    <lineage>
        <taxon>Eukaryota</taxon>
        <taxon>Metazoa</taxon>
        <taxon>Ecdysozoa</taxon>
        <taxon>Arthropoda</taxon>
        <taxon>Crustacea</taxon>
        <taxon>Multicrustacea</taxon>
        <taxon>Hexanauplia</taxon>
        <taxon>Copepoda</taxon>
        <taxon>Harpacticoida</taxon>
        <taxon>Harpacticidae</taxon>
        <taxon>Tigriopus</taxon>
    </lineage>
</organism>
<dbReference type="EMBL" id="VCGU01000003">
    <property type="protein sequence ID" value="TRY78377.1"/>
    <property type="molecule type" value="Genomic_DNA"/>
</dbReference>
<accession>A0A553PL10</accession>
<dbReference type="PANTHER" id="PTHR28037">
    <property type="entry name" value="ALCOHOL O-ACETYLTRANSFERASE 1-RELATED"/>
    <property type="match status" value="1"/>
</dbReference>
<dbReference type="InterPro" id="IPR052058">
    <property type="entry name" value="Alcohol_O-acetyltransferase"/>
</dbReference>
<evidence type="ECO:0000313" key="1">
    <source>
        <dbReference type="EMBL" id="TRY78377.1"/>
    </source>
</evidence>
<proteinExistence type="predicted"/>
<comment type="caution">
    <text evidence="1">The sequence shown here is derived from an EMBL/GenBank/DDBJ whole genome shotgun (WGS) entry which is preliminary data.</text>
</comment>
<dbReference type="OrthoDB" id="6372373at2759"/>
<dbReference type="Gene3D" id="3.30.559.30">
    <property type="entry name" value="Nonribosomal peptide synthetase, condensation domain"/>
    <property type="match status" value="1"/>
</dbReference>
<protein>
    <submittedName>
        <fullName evidence="1">Uncharacterized protein</fullName>
    </submittedName>
</protein>
<gene>
    <name evidence="1" type="ORF">TCAL_01694</name>
</gene>
<reference evidence="1 2" key="1">
    <citation type="journal article" date="2018" name="Nat. Ecol. Evol.">
        <title>Genomic signatures of mitonuclear coevolution across populations of Tigriopus californicus.</title>
        <authorList>
            <person name="Barreto F.S."/>
            <person name="Watson E.T."/>
            <person name="Lima T.G."/>
            <person name="Willett C.S."/>
            <person name="Edmands S."/>
            <person name="Li W."/>
            <person name="Burton R.S."/>
        </authorList>
    </citation>
    <scope>NUCLEOTIDE SEQUENCE [LARGE SCALE GENOMIC DNA]</scope>
    <source>
        <strain evidence="1 2">San Diego</strain>
    </source>
</reference>
<sequence length="524" mass="59686">MAGETTRSNGDMSRQLGHNELFAHVSHNNSNLNVMCGLTLLTRQAVDEGLMKCALQEFQHMFPQLTSRIREDQGHPYFAPMECPTFPLDTEFKCQDMLHTKFNTSQGPLWRVQLVTEDTMEQAALSFGPEIAAIIGDDSDVKTRWRYFLRYFQGKVNQSDIEKFDEDADGFRSFILMVFHPSITDTLGCFHLLRQFLVILDAILEENANVMTGESGSHIEELHKPIENLIAPNEYGFHLSDLMTMSKMMGSYMMPRKSPFDLVKCKSEAPFRTEVLRGWLNSEQTSELLALMDDDDVSLHGVILAAGLLATSRILQGDCAKEQPPSKAVNMRASQEANLRLYCPTSPKYGCLGAYFDSDFVVQPITDRIEFWRFAHEVTMKHNTAKGNKEPLKVLRIYSKLGALGDMNGPFKDLERQTALSNELGVAVYGDLSNLFRRENSQYQSLDMWNRPLSMTQRNIRLEDVFHTVARQNMGSPVTHTAHVLHGKLNYIMSYYTTYLGQREALMLRDEMVNILRMATDPQQ</sequence>
<dbReference type="PANTHER" id="PTHR28037:SF1">
    <property type="entry name" value="ALCOHOL O-ACETYLTRANSFERASE 1-RELATED"/>
    <property type="match status" value="1"/>
</dbReference>
<name>A0A553PL10_TIGCA</name>
<dbReference type="Proteomes" id="UP000318571">
    <property type="component" value="Chromosome 11"/>
</dbReference>